<keyword evidence="2" id="KW-1185">Reference proteome</keyword>
<proteinExistence type="predicted"/>
<dbReference type="RefSeq" id="WP_376919767.1">
    <property type="nucleotide sequence ID" value="NZ_JBHRSW010000014.1"/>
</dbReference>
<organism evidence="1 2">
    <name type="scientific">Agaribacter flavus</name>
    <dbReference type="NCBI Taxonomy" id="1902781"/>
    <lineage>
        <taxon>Bacteria</taxon>
        <taxon>Pseudomonadati</taxon>
        <taxon>Pseudomonadota</taxon>
        <taxon>Gammaproteobacteria</taxon>
        <taxon>Alteromonadales</taxon>
        <taxon>Alteromonadaceae</taxon>
        <taxon>Agaribacter</taxon>
    </lineage>
</organism>
<sequence>MLTLAEKQAQFSSYFLMEHALPINIVPATPEQASQDMHTFEQSMPYVFRIAAEMSEIEAQALRPFRNMGEKFEDLVNYLQLQAKKMDLMMSYILQEQDDPAYRTKSHKFGGGGLIVHTNTLVENGTPVVVKLFLEDEAAAVYCLAESIDSEPLDSTQEEYATSYYFTHIREQDQELLVRASLHLQTKMLRQQKSTREEQK</sequence>
<evidence type="ECO:0000313" key="2">
    <source>
        <dbReference type="Proteomes" id="UP001595478"/>
    </source>
</evidence>
<dbReference type="EMBL" id="JBHRSW010000014">
    <property type="protein sequence ID" value="MFC3121631.1"/>
    <property type="molecule type" value="Genomic_DNA"/>
</dbReference>
<comment type="caution">
    <text evidence="1">The sequence shown here is derived from an EMBL/GenBank/DDBJ whole genome shotgun (WGS) entry which is preliminary data.</text>
</comment>
<protein>
    <submittedName>
        <fullName evidence="1">PilZ domain-containing protein</fullName>
    </submittedName>
</protein>
<gene>
    <name evidence="1" type="ORF">ACFOHL_08345</name>
</gene>
<accession>A0ABV7FT54</accession>
<name>A0ABV7FT54_9ALTE</name>
<reference evidence="2" key="1">
    <citation type="journal article" date="2019" name="Int. J. Syst. Evol. Microbiol.">
        <title>The Global Catalogue of Microorganisms (GCM) 10K type strain sequencing project: providing services to taxonomists for standard genome sequencing and annotation.</title>
        <authorList>
            <consortium name="The Broad Institute Genomics Platform"/>
            <consortium name="The Broad Institute Genome Sequencing Center for Infectious Disease"/>
            <person name="Wu L."/>
            <person name="Ma J."/>
        </authorList>
    </citation>
    <scope>NUCLEOTIDE SEQUENCE [LARGE SCALE GENOMIC DNA]</scope>
    <source>
        <strain evidence="2">KCTC 52473</strain>
    </source>
</reference>
<dbReference type="Proteomes" id="UP001595478">
    <property type="component" value="Unassembled WGS sequence"/>
</dbReference>
<evidence type="ECO:0000313" key="1">
    <source>
        <dbReference type="EMBL" id="MFC3121631.1"/>
    </source>
</evidence>